<keyword evidence="1" id="KW-0223">Dioxygenase</keyword>
<sequence length="259" mass="27661">MDVDGFVRDGYTVVRGAFDADTAAGCREIIWARLGEHGVRAADRGTWRPPLIRINTPEGEPFRRAASSPELGAAYDELIGPGRWAAHPHVGGTIPVRFPSEEYPGEVGWHIEGSWWGGSEYWANVHSKARGLLALFLFSDVGPDDAPTRLILGSHRYAAAALATRGEPGMPGGDVPSLLRPSTFCRTTAEATGAAGDVYLCHPFIVHTATWPHRGAEPRMMAQPAVLTEGFAIDGSDPSPVARAIVDGLADTSQLRTAG</sequence>
<name>A0ABM7LP90_9ACTN</name>
<accession>A0ABM7LP90</accession>
<dbReference type="SUPFAM" id="SSF51197">
    <property type="entry name" value="Clavaminate synthase-like"/>
    <property type="match status" value="1"/>
</dbReference>
<proteinExistence type="predicted"/>
<dbReference type="RefSeq" id="WP_212847008.1">
    <property type="nucleotide sequence ID" value="NZ_AP023356.1"/>
</dbReference>
<dbReference type="EMBL" id="AP023356">
    <property type="protein sequence ID" value="BCJ41097.1"/>
    <property type="molecule type" value="Genomic_DNA"/>
</dbReference>
<reference evidence="1 2" key="1">
    <citation type="submission" date="2020-08" db="EMBL/GenBank/DDBJ databases">
        <title>Whole genome shotgun sequence of Actinoplanes ianthinogenes NBRC 13996.</title>
        <authorList>
            <person name="Komaki H."/>
            <person name="Tamura T."/>
        </authorList>
    </citation>
    <scope>NUCLEOTIDE SEQUENCE [LARGE SCALE GENOMIC DNA]</scope>
    <source>
        <strain evidence="1 2">NBRC 13996</strain>
    </source>
</reference>
<dbReference type="Gene3D" id="2.60.120.620">
    <property type="entry name" value="q2cbj1_9rhob like domain"/>
    <property type="match status" value="1"/>
</dbReference>
<gene>
    <name evidence="1" type="ORF">Aiant_17540</name>
</gene>
<organism evidence="1 2">
    <name type="scientific">Actinoplanes ianthinogenes</name>
    <dbReference type="NCBI Taxonomy" id="122358"/>
    <lineage>
        <taxon>Bacteria</taxon>
        <taxon>Bacillati</taxon>
        <taxon>Actinomycetota</taxon>
        <taxon>Actinomycetes</taxon>
        <taxon>Micromonosporales</taxon>
        <taxon>Micromonosporaceae</taxon>
        <taxon>Actinoplanes</taxon>
    </lineage>
</organism>
<evidence type="ECO:0000313" key="1">
    <source>
        <dbReference type="EMBL" id="BCJ41097.1"/>
    </source>
</evidence>
<dbReference type="GO" id="GO:0051213">
    <property type="term" value="F:dioxygenase activity"/>
    <property type="evidence" value="ECO:0007669"/>
    <property type="project" value="UniProtKB-KW"/>
</dbReference>
<evidence type="ECO:0000313" key="2">
    <source>
        <dbReference type="Proteomes" id="UP000676967"/>
    </source>
</evidence>
<keyword evidence="1" id="KW-0560">Oxidoreductase</keyword>
<keyword evidence="2" id="KW-1185">Reference proteome</keyword>
<protein>
    <submittedName>
        <fullName evidence="1">Phytanoyl-CoA dioxygenase</fullName>
    </submittedName>
</protein>
<dbReference type="Proteomes" id="UP000676967">
    <property type="component" value="Chromosome"/>
</dbReference>